<reference evidence="4 5" key="1">
    <citation type="submission" date="2023-01" db="EMBL/GenBank/DDBJ databases">
        <title>Analysis of 21 Apiospora genomes using comparative genomics revels a genus with tremendous synthesis potential of carbohydrate active enzymes and secondary metabolites.</title>
        <authorList>
            <person name="Sorensen T."/>
        </authorList>
    </citation>
    <scope>NUCLEOTIDE SEQUENCE [LARGE SCALE GENOMIC DNA]</scope>
    <source>
        <strain evidence="4 5">CBS 114990</strain>
    </source>
</reference>
<dbReference type="EMBL" id="JAQQWN010000006">
    <property type="protein sequence ID" value="KAK8081169.1"/>
    <property type="molecule type" value="Genomic_DNA"/>
</dbReference>
<comment type="caution">
    <text evidence="4">The sequence shown here is derived from an EMBL/GenBank/DDBJ whole genome shotgun (WGS) entry which is preliminary data.</text>
</comment>
<protein>
    <recommendedName>
        <fullName evidence="6">Ankyrin repeat protein</fullName>
    </recommendedName>
</protein>
<dbReference type="Gene3D" id="1.25.40.20">
    <property type="entry name" value="Ankyrin repeat-containing domain"/>
    <property type="match status" value="1"/>
</dbReference>
<evidence type="ECO:0000256" key="1">
    <source>
        <dbReference type="PROSITE-ProRule" id="PRU00023"/>
    </source>
</evidence>
<keyword evidence="5" id="KW-1185">Reference proteome</keyword>
<keyword evidence="1" id="KW-0040">ANK repeat</keyword>
<feature type="repeat" description="ANK" evidence="1">
    <location>
        <begin position="288"/>
        <end position="320"/>
    </location>
</feature>
<dbReference type="RefSeq" id="XP_066668644.1">
    <property type="nucleotide sequence ID" value="XM_066813302.1"/>
</dbReference>
<feature type="compositionally biased region" description="Basic and acidic residues" evidence="3">
    <location>
        <begin position="166"/>
        <end position="177"/>
    </location>
</feature>
<accession>A0ABR1WG71</accession>
<keyword evidence="2" id="KW-0175">Coiled coil</keyword>
<dbReference type="GeneID" id="92046362"/>
<gene>
    <name evidence="4" type="ORF">PG997_008987</name>
</gene>
<sequence length="549" mass="62727">MAEPLSAVASGIALWDQVKDAPQTISDLIERIDLIYPSIWDFERQCSQSGLPPMLWDSVTAAKSLAYCRKALQKVSDVVAELSTQITTRRGFRRKLVAVKVVLQKDELKRLEGQLRNAMEVLQFAQNAYTSAVLAATPDILALKLQQPMPSRGPSLGKSFEPEASFPEHREREDRQKPVLTDSRSVCRVERHVASRWKPSYPFGTLAIHTGPHEFGAAFRPPLWLAGLVSSFSLHMSIFRSSWDVRFCMYSERPRNDLIFRLVRRGNVKGLRSLFDQRKASPFDRDDRGWTLLHYALADCQLQVTKFLLGMGVDLNPIDRWGKVSQIGLADAEIYQSLLSPEWSTDPKTLCNEALNEHGFSLIDKVSRQLSYSQLDEFEITKQHEFTKNVMRMTTDLHPLQKGTNHYFLQDLPGIYVTPFLRLILWKMCWESGACLTMPKRTNQALRKWVGLLVEAGVDIEEYGKKEYDILRDCISESYISFGAGTRSWEEDDVEFLLQGCKLSFYGFTYGPNVKDWTVLCNEPTDQFAGEFWGLVEERPLDIPGAWFD</sequence>
<evidence type="ECO:0000256" key="2">
    <source>
        <dbReference type="SAM" id="Coils"/>
    </source>
</evidence>
<evidence type="ECO:0000256" key="3">
    <source>
        <dbReference type="SAM" id="MobiDB-lite"/>
    </source>
</evidence>
<name>A0ABR1WG71_9PEZI</name>
<feature type="region of interest" description="Disordered" evidence="3">
    <location>
        <begin position="151"/>
        <end position="177"/>
    </location>
</feature>
<dbReference type="PROSITE" id="PS50088">
    <property type="entry name" value="ANK_REPEAT"/>
    <property type="match status" value="1"/>
</dbReference>
<feature type="coiled-coil region" evidence="2">
    <location>
        <begin position="101"/>
        <end position="128"/>
    </location>
</feature>
<dbReference type="SUPFAM" id="SSF48403">
    <property type="entry name" value="Ankyrin repeat"/>
    <property type="match status" value="1"/>
</dbReference>
<dbReference type="PROSITE" id="PS50297">
    <property type="entry name" value="ANK_REP_REGION"/>
    <property type="match status" value="1"/>
</dbReference>
<dbReference type="InterPro" id="IPR036770">
    <property type="entry name" value="Ankyrin_rpt-contain_sf"/>
</dbReference>
<evidence type="ECO:0000313" key="5">
    <source>
        <dbReference type="Proteomes" id="UP001433268"/>
    </source>
</evidence>
<dbReference type="InterPro" id="IPR002110">
    <property type="entry name" value="Ankyrin_rpt"/>
</dbReference>
<dbReference type="Proteomes" id="UP001433268">
    <property type="component" value="Unassembled WGS sequence"/>
</dbReference>
<dbReference type="Pfam" id="PF13637">
    <property type="entry name" value="Ank_4"/>
    <property type="match status" value="1"/>
</dbReference>
<evidence type="ECO:0008006" key="6">
    <source>
        <dbReference type="Google" id="ProtNLM"/>
    </source>
</evidence>
<proteinExistence type="predicted"/>
<organism evidence="4 5">
    <name type="scientific">Apiospora hydei</name>
    <dbReference type="NCBI Taxonomy" id="1337664"/>
    <lineage>
        <taxon>Eukaryota</taxon>
        <taxon>Fungi</taxon>
        <taxon>Dikarya</taxon>
        <taxon>Ascomycota</taxon>
        <taxon>Pezizomycotina</taxon>
        <taxon>Sordariomycetes</taxon>
        <taxon>Xylariomycetidae</taxon>
        <taxon>Amphisphaeriales</taxon>
        <taxon>Apiosporaceae</taxon>
        <taxon>Apiospora</taxon>
    </lineage>
</organism>
<evidence type="ECO:0000313" key="4">
    <source>
        <dbReference type="EMBL" id="KAK8081169.1"/>
    </source>
</evidence>